<feature type="compositionally biased region" description="Acidic residues" evidence="13">
    <location>
        <begin position="63"/>
        <end position="79"/>
    </location>
</feature>
<dbReference type="InterPro" id="IPR055270">
    <property type="entry name" value="Glyco_tran_10_C"/>
</dbReference>
<keyword evidence="11" id="KW-0325">Glycoprotein</keyword>
<evidence type="ECO:0000313" key="17">
    <source>
        <dbReference type="Proteomes" id="UP000601435"/>
    </source>
</evidence>
<feature type="domain" description="Fucosyltransferase C-terminal" evidence="14">
    <location>
        <begin position="231"/>
        <end position="407"/>
    </location>
</feature>
<dbReference type="GO" id="GO:0008417">
    <property type="term" value="F:fucosyltransferase activity"/>
    <property type="evidence" value="ECO:0007669"/>
    <property type="project" value="InterPro"/>
</dbReference>
<dbReference type="GO" id="GO:0000139">
    <property type="term" value="C:Golgi membrane"/>
    <property type="evidence" value="ECO:0007669"/>
    <property type="project" value="UniProtKB-SubCell"/>
</dbReference>
<dbReference type="InterPro" id="IPR001503">
    <property type="entry name" value="Glyco_trans_10"/>
</dbReference>
<organism evidence="16 17">
    <name type="scientific">Symbiodinium necroappetens</name>
    <dbReference type="NCBI Taxonomy" id="1628268"/>
    <lineage>
        <taxon>Eukaryota</taxon>
        <taxon>Sar</taxon>
        <taxon>Alveolata</taxon>
        <taxon>Dinophyceae</taxon>
        <taxon>Suessiales</taxon>
        <taxon>Symbiodiniaceae</taxon>
        <taxon>Symbiodinium</taxon>
    </lineage>
</organism>
<dbReference type="InterPro" id="IPR031481">
    <property type="entry name" value="Glyco_tran_10_N"/>
</dbReference>
<keyword evidence="9 12" id="KW-0333">Golgi apparatus</keyword>
<dbReference type="UniPathway" id="UPA00378"/>
<comment type="subcellular location">
    <subcellularLocation>
        <location evidence="1">Golgi apparatus membrane</location>
        <topology evidence="1">Single-pass type II membrane protein</topology>
    </subcellularLocation>
    <subcellularLocation>
        <location evidence="12">Golgi apparatus</location>
        <location evidence="12">Golgi stack membrane</location>
        <topology evidence="12">Single-pass type II membrane protein</topology>
    </subcellularLocation>
</comment>
<feature type="region of interest" description="Disordered" evidence="13">
    <location>
        <begin position="62"/>
        <end position="82"/>
    </location>
</feature>
<feature type="transmembrane region" description="Helical" evidence="12">
    <location>
        <begin position="20"/>
        <end position="39"/>
    </location>
</feature>
<evidence type="ECO:0000256" key="5">
    <source>
        <dbReference type="ARBA" id="ARBA00022679"/>
    </source>
</evidence>
<evidence type="ECO:0000256" key="11">
    <source>
        <dbReference type="ARBA" id="ARBA00023180"/>
    </source>
</evidence>
<evidence type="ECO:0000256" key="6">
    <source>
        <dbReference type="ARBA" id="ARBA00022692"/>
    </source>
</evidence>
<evidence type="ECO:0000313" key="16">
    <source>
        <dbReference type="EMBL" id="CAE7939111.1"/>
    </source>
</evidence>
<dbReference type="Proteomes" id="UP000601435">
    <property type="component" value="Unassembled WGS sequence"/>
</dbReference>
<evidence type="ECO:0000256" key="8">
    <source>
        <dbReference type="ARBA" id="ARBA00022989"/>
    </source>
</evidence>
<comment type="similarity">
    <text evidence="3 12">Belongs to the glycosyltransferase 10 family.</text>
</comment>
<dbReference type="Pfam" id="PF17039">
    <property type="entry name" value="Glyco_tran_10_N"/>
    <property type="match status" value="1"/>
</dbReference>
<dbReference type="AlphaFoldDB" id="A0A813C3W6"/>
<dbReference type="PANTHER" id="PTHR48438:SF1">
    <property type="entry name" value="ALPHA-(1,3)-FUCOSYLTRANSFERASE C-RELATED"/>
    <property type="match status" value="1"/>
</dbReference>
<keyword evidence="17" id="KW-1185">Reference proteome</keyword>
<dbReference type="InterPro" id="IPR038577">
    <property type="entry name" value="GT10-like_C_sf"/>
</dbReference>
<keyword evidence="6 12" id="KW-0812">Transmembrane</keyword>
<evidence type="ECO:0000256" key="9">
    <source>
        <dbReference type="ARBA" id="ARBA00023034"/>
    </source>
</evidence>
<reference evidence="16" key="1">
    <citation type="submission" date="2021-02" db="EMBL/GenBank/DDBJ databases">
        <authorList>
            <person name="Dougan E. K."/>
            <person name="Rhodes N."/>
            <person name="Thang M."/>
            <person name="Chan C."/>
        </authorList>
    </citation>
    <scope>NUCLEOTIDE SEQUENCE</scope>
</reference>
<evidence type="ECO:0000256" key="2">
    <source>
        <dbReference type="ARBA" id="ARBA00004922"/>
    </source>
</evidence>
<dbReference type="SUPFAM" id="SSF53756">
    <property type="entry name" value="UDP-Glycosyltransferase/glycogen phosphorylase"/>
    <property type="match status" value="1"/>
</dbReference>
<dbReference type="EC" id="2.4.1.-" evidence="12"/>
<evidence type="ECO:0000259" key="14">
    <source>
        <dbReference type="Pfam" id="PF00852"/>
    </source>
</evidence>
<evidence type="ECO:0000256" key="7">
    <source>
        <dbReference type="ARBA" id="ARBA00022968"/>
    </source>
</evidence>
<keyword evidence="5 12" id="KW-0808">Transferase</keyword>
<feature type="domain" description="Fucosyltransferase N-terminal" evidence="15">
    <location>
        <begin position="127"/>
        <end position="212"/>
    </location>
</feature>
<proteinExistence type="inferred from homology"/>
<gene>
    <name evidence="16" type="primary">FucTA</name>
    <name evidence="16" type="ORF">SNEC2469_LOCUS33404</name>
</gene>
<keyword evidence="8 12" id="KW-1133">Transmembrane helix</keyword>
<dbReference type="Gene3D" id="3.40.50.11660">
    <property type="entry name" value="Glycosyl transferase family 10, C-terminal domain"/>
    <property type="match status" value="1"/>
</dbReference>
<evidence type="ECO:0000256" key="4">
    <source>
        <dbReference type="ARBA" id="ARBA00022676"/>
    </source>
</evidence>
<dbReference type="Pfam" id="PF00852">
    <property type="entry name" value="Glyco_transf_10"/>
    <property type="match status" value="1"/>
</dbReference>
<evidence type="ECO:0000256" key="1">
    <source>
        <dbReference type="ARBA" id="ARBA00004323"/>
    </source>
</evidence>
<evidence type="ECO:0000256" key="10">
    <source>
        <dbReference type="ARBA" id="ARBA00023136"/>
    </source>
</evidence>
<keyword evidence="7" id="KW-0735">Signal-anchor</keyword>
<dbReference type="FunFam" id="3.40.50.11660:FF:000002">
    <property type="entry name" value="Alpha-(1,3)-fucosyltransferase"/>
    <property type="match status" value="1"/>
</dbReference>
<accession>A0A813C3W6</accession>
<protein>
    <recommendedName>
        <fullName evidence="12">Fucosyltransferase</fullName>
        <ecNumber evidence="12">2.4.1.-</ecNumber>
    </recommendedName>
</protein>
<evidence type="ECO:0000259" key="15">
    <source>
        <dbReference type="Pfam" id="PF17039"/>
    </source>
</evidence>
<dbReference type="OrthoDB" id="426082at2759"/>
<sequence>MLRGWQASESSRLQKCGRYLLFACFLTLATFAVASFSAFRLADPHFVSLSAALQAGIYGEASDSNESESSEEEAEEGPEEAGAAAAIQATPNASNAIVAEKAKLIFVNCVEDGKPVKKRGLQGKILRCPHQCNLTVNKRDFARADAVVFNPLWMTPLKIPPRTKIPGQIWAYSFHFESASQHGFARKATQALSGKVDLTMTYKGTSDIFRPYYRFRSLQPGERPDPHNYAEGKQHLLLWFVSNCGAKGRMSLFKGLQKILGPERVHMFGACGRSAGCSSAHSGDPCNIRLMSKYKFYAAFENTRCEGYITEKFFRGLGTSTPMVPLALGGLGRKDYEFLAPPDSFLHVDDFSSLEELAQTLLEIDADDTRYNRFHAWRQMQKVTTQTANYRVAYCDLCERLHSGQQLHPRSYGASLEKWMFDGCLSDGPRWKS</sequence>
<keyword evidence="4 12" id="KW-0328">Glycosyltransferase</keyword>
<comment type="pathway">
    <text evidence="2">Protein modification; protein glycosylation.</text>
</comment>
<name>A0A813C3W6_9DINO</name>
<evidence type="ECO:0000256" key="3">
    <source>
        <dbReference type="ARBA" id="ARBA00008919"/>
    </source>
</evidence>
<keyword evidence="10 12" id="KW-0472">Membrane</keyword>
<dbReference type="GO" id="GO:0032580">
    <property type="term" value="C:Golgi cisterna membrane"/>
    <property type="evidence" value="ECO:0007669"/>
    <property type="project" value="UniProtKB-SubCell"/>
</dbReference>
<dbReference type="EMBL" id="CAJNJA010087919">
    <property type="protein sequence ID" value="CAE7939111.1"/>
    <property type="molecule type" value="Genomic_DNA"/>
</dbReference>
<evidence type="ECO:0000256" key="13">
    <source>
        <dbReference type="SAM" id="MobiDB-lite"/>
    </source>
</evidence>
<comment type="caution">
    <text evidence="16">The sequence shown here is derived from an EMBL/GenBank/DDBJ whole genome shotgun (WGS) entry which is preliminary data.</text>
</comment>
<evidence type="ECO:0000256" key="12">
    <source>
        <dbReference type="RuleBase" id="RU003832"/>
    </source>
</evidence>
<dbReference type="PANTHER" id="PTHR48438">
    <property type="entry name" value="ALPHA-(1,3)-FUCOSYLTRANSFERASE C-RELATED"/>
    <property type="match status" value="1"/>
</dbReference>